<dbReference type="SUPFAM" id="SSF55315">
    <property type="entry name" value="L30e-like"/>
    <property type="match status" value="1"/>
</dbReference>
<dbReference type="Proteomes" id="UP000244811">
    <property type="component" value="Chromosome 4"/>
</dbReference>
<comment type="similarity">
    <text evidence="1">Belongs to the eukaryotic ribosomal protein eL8 family.</text>
</comment>
<name>A0A976SJZ5_THEOR</name>
<keyword evidence="2" id="KW-0687">Ribonucleoprotein</keyword>
<dbReference type="EMBL" id="CP056072">
    <property type="protein sequence ID" value="UVC50226.1"/>
    <property type="molecule type" value="Genomic_DNA"/>
</dbReference>
<evidence type="ECO:0000256" key="1">
    <source>
        <dbReference type="ARBA" id="ARBA00007337"/>
    </source>
</evidence>
<dbReference type="GO" id="GO:0003723">
    <property type="term" value="F:RNA binding"/>
    <property type="evidence" value="ECO:0007669"/>
    <property type="project" value="InterPro"/>
</dbReference>
<dbReference type="AlphaFoldDB" id="A0A976SJZ5"/>
<accession>A0A976SJZ5</accession>
<dbReference type="GO" id="GO:1990904">
    <property type="term" value="C:ribonucleoprotein complex"/>
    <property type="evidence" value="ECO:0007669"/>
    <property type="project" value="UniProtKB-KW"/>
</dbReference>
<dbReference type="InterPro" id="IPR029064">
    <property type="entry name" value="Ribosomal_eL30-like_sf"/>
</dbReference>
<evidence type="ECO:0000313" key="4">
    <source>
        <dbReference type="EMBL" id="UVC50226.1"/>
    </source>
</evidence>
<dbReference type="InterPro" id="IPR004038">
    <property type="entry name" value="Ribosomal_eL8/eL30/eS12/Gad45"/>
</dbReference>
<dbReference type="PRINTS" id="PR00881">
    <property type="entry name" value="L7ARS6FAMILY"/>
</dbReference>
<dbReference type="InterPro" id="IPR018492">
    <property type="entry name" value="Ribosomal_eL8/Nhp2"/>
</dbReference>
<evidence type="ECO:0000259" key="3">
    <source>
        <dbReference type="Pfam" id="PF01248"/>
    </source>
</evidence>
<dbReference type="PANTHER" id="PTHR23105">
    <property type="entry name" value="RIBOSOMAL PROTEIN L7AE FAMILY MEMBER"/>
    <property type="match status" value="1"/>
</dbReference>
<sequence>MAESTQNVEESLVEESLYVSPIAKPRLGGKSLLRSLKLVKRAISVEKLAKMNNTEGKGYSDLALTRLVKRGVQDVTKSLRKGTTGIVLIACDVHPVDVVAHLPILCEELSVSYAYVTSKKILSDVCHSKRPTCVVLIVKPFNDFAKRISKLSDADLSKLDYSELYNKVDVNIRKHHPFL</sequence>
<dbReference type="GO" id="GO:0005840">
    <property type="term" value="C:ribosome"/>
    <property type="evidence" value="ECO:0007669"/>
    <property type="project" value="UniProtKB-KW"/>
</dbReference>
<dbReference type="Pfam" id="PF01248">
    <property type="entry name" value="Ribosomal_L7Ae"/>
    <property type="match status" value="1"/>
</dbReference>
<evidence type="ECO:0000256" key="2">
    <source>
        <dbReference type="ARBA" id="ARBA00023274"/>
    </source>
</evidence>
<gene>
    <name evidence="4" type="ORF">MACK_004101</name>
</gene>
<reference evidence="4" key="1">
    <citation type="submission" date="2022-07" db="EMBL/GenBank/DDBJ databases">
        <title>Evaluation of T. orientalis genome assembly methods using nanopore sequencing and analysis of variation between genomes.</title>
        <authorList>
            <person name="Yam J."/>
            <person name="Micallef M.L."/>
            <person name="Liu M."/>
            <person name="Djordjevic S.P."/>
            <person name="Bogema D.R."/>
            <person name="Jenkins C."/>
        </authorList>
    </citation>
    <scope>NUCLEOTIDE SEQUENCE</scope>
    <source>
        <strain evidence="4">Goon Nure</strain>
    </source>
</reference>
<proteinExistence type="inferred from homology"/>
<keyword evidence="4" id="KW-0689">Ribosomal protein</keyword>
<evidence type="ECO:0000313" key="5">
    <source>
        <dbReference type="Proteomes" id="UP000244811"/>
    </source>
</evidence>
<protein>
    <submittedName>
        <fullName evidence="4">50S ribosomal protein L7Ae</fullName>
    </submittedName>
</protein>
<dbReference type="InterPro" id="IPR050257">
    <property type="entry name" value="eL8/uL1-like"/>
</dbReference>
<dbReference type="Gene3D" id="3.30.1330.30">
    <property type="match status" value="1"/>
</dbReference>
<feature type="domain" description="Ribosomal protein eL8/eL30/eS12/Gadd45" evidence="3">
    <location>
        <begin position="65"/>
        <end position="140"/>
    </location>
</feature>
<organism evidence="4 5">
    <name type="scientific">Theileria orientalis</name>
    <dbReference type="NCBI Taxonomy" id="68886"/>
    <lineage>
        <taxon>Eukaryota</taxon>
        <taxon>Sar</taxon>
        <taxon>Alveolata</taxon>
        <taxon>Apicomplexa</taxon>
        <taxon>Aconoidasida</taxon>
        <taxon>Piroplasmida</taxon>
        <taxon>Theileriidae</taxon>
        <taxon>Theileria</taxon>
    </lineage>
</organism>